<accession>A0A1E4SKJ0</accession>
<dbReference type="InterPro" id="IPR053092">
    <property type="entry name" value="Mitochondrial_unc_protein"/>
</dbReference>
<evidence type="ECO:0000313" key="1">
    <source>
        <dbReference type="EMBL" id="ODV79942.1"/>
    </source>
</evidence>
<dbReference type="OrthoDB" id="4083608at2759"/>
<name>A0A1E4SKJ0_9ASCO</name>
<dbReference type="EMBL" id="KV453911">
    <property type="protein sequence ID" value="ODV79942.1"/>
    <property type="molecule type" value="Genomic_DNA"/>
</dbReference>
<keyword evidence="2" id="KW-1185">Reference proteome</keyword>
<dbReference type="PANTHER" id="PTHR28048">
    <property type="entry name" value="ACR195WP"/>
    <property type="match status" value="1"/>
</dbReference>
<gene>
    <name evidence="1" type="ORF">CANTADRAFT_89545</name>
</gene>
<proteinExistence type="predicted"/>
<reference evidence="2" key="1">
    <citation type="submission" date="2016-05" db="EMBL/GenBank/DDBJ databases">
        <title>Comparative genomics of biotechnologically important yeasts.</title>
        <authorList>
            <consortium name="DOE Joint Genome Institute"/>
            <person name="Riley R."/>
            <person name="Haridas S."/>
            <person name="Wolfe K.H."/>
            <person name="Lopes M.R."/>
            <person name="Hittinger C.T."/>
            <person name="Goker M."/>
            <person name="Salamov A."/>
            <person name="Wisecaver J."/>
            <person name="Long T.M."/>
            <person name="Aerts A.L."/>
            <person name="Barry K."/>
            <person name="Choi C."/>
            <person name="Clum A."/>
            <person name="Coughlan A.Y."/>
            <person name="Deshpande S."/>
            <person name="Douglass A.P."/>
            <person name="Hanson S.J."/>
            <person name="Klenk H.-P."/>
            <person name="Labutti K."/>
            <person name="Lapidus A."/>
            <person name="Lindquist E."/>
            <person name="Lipzen A."/>
            <person name="Meier-Kolthoff J.P."/>
            <person name="Ohm R.A."/>
            <person name="Otillar R.P."/>
            <person name="Pangilinan J."/>
            <person name="Peng Y."/>
            <person name="Rokas A."/>
            <person name="Rosa C.A."/>
            <person name="Scheuner C."/>
            <person name="Sibirny A.A."/>
            <person name="Slot J.C."/>
            <person name="Stielow J.B."/>
            <person name="Sun H."/>
            <person name="Kurtzman C.P."/>
            <person name="Blackwell M."/>
            <person name="Grigoriev I.V."/>
            <person name="Jeffries T.W."/>
        </authorList>
    </citation>
    <scope>NUCLEOTIDE SEQUENCE [LARGE SCALE GENOMIC DNA]</scope>
    <source>
        <strain evidence="2">NRRL Y-17324</strain>
    </source>
</reference>
<organism evidence="1 2">
    <name type="scientific">Suhomyces tanzawaensis NRRL Y-17324</name>
    <dbReference type="NCBI Taxonomy" id="984487"/>
    <lineage>
        <taxon>Eukaryota</taxon>
        <taxon>Fungi</taxon>
        <taxon>Dikarya</taxon>
        <taxon>Ascomycota</taxon>
        <taxon>Saccharomycotina</taxon>
        <taxon>Pichiomycetes</taxon>
        <taxon>Debaryomycetaceae</taxon>
        <taxon>Suhomyces</taxon>
    </lineage>
</organism>
<dbReference type="AlphaFoldDB" id="A0A1E4SKJ0"/>
<dbReference type="Proteomes" id="UP000094285">
    <property type="component" value="Unassembled WGS sequence"/>
</dbReference>
<dbReference type="GeneID" id="30985717"/>
<dbReference type="RefSeq" id="XP_020065064.1">
    <property type="nucleotide sequence ID" value="XM_020211581.1"/>
</dbReference>
<sequence length="97" mass="10355">MSNILSVFNPPPARPLSDEEVGTGCFPCTAMQALTALAGGAYLASGYVFKDLDTGKIDLKKNPMWWQRSVRGMGTVVVGFGVFRGAEAIQMLAEGLE</sequence>
<dbReference type="PANTHER" id="PTHR28048:SF1">
    <property type="entry name" value="ACR195WP"/>
    <property type="match status" value="1"/>
</dbReference>
<evidence type="ECO:0000313" key="2">
    <source>
        <dbReference type="Proteomes" id="UP000094285"/>
    </source>
</evidence>
<protein>
    <submittedName>
        <fullName evidence="1">Uncharacterized protein</fullName>
    </submittedName>
</protein>